<name>A0ABT3GA15_9BACT</name>
<keyword evidence="2" id="KW-1134">Transmembrane beta strand</keyword>
<gene>
    <name evidence="7" type="ORF">OJ996_24110</name>
</gene>
<proteinExistence type="predicted"/>
<dbReference type="PANTHER" id="PTHR12815">
    <property type="entry name" value="SORTING AND ASSEMBLY MACHINERY SAMM50 PROTEIN FAMILY MEMBER"/>
    <property type="match status" value="1"/>
</dbReference>
<dbReference type="EMBL" id="JAPDDR010000017">
    <property type="protein sequence ID" value="MCW1916693.1"/>
    <property type="molecule type" value="Genomic_DNA"/>
</dbReference>
<comment type="caution">
    <text evidence="7">The sequence shown here is derived from an EMBL/GenBank/DDBJ whole genome shotgun (WGS) entry which is preliminary data.</text>
</comment>
<evidence type="ECO:0000313" key="7">
    <source>
        <dbReference type="EMBL" id="MCW1916693.1"/>
    </source>
</evidence>
<dbReference type="PANTHER" id="PTHR12815:SF18">
    <property type="entry name" value="SORTING AND ASSEMBLY MACHINERY COMPONENT 50 HOMOLOG"/>
    <property type="match status" value="1"/>
</dbReference>
<keyword evidence="4" id="KW-0472">Membrane</keyword>
<dbReference type="InterPro" id="IPR000184">
    <property type="entry name" value="Bac_surfAg_D15"/>
</dbReference>
<dbReference type="Pfam" id="PF07244">
    <property type="entry name" value="POTRA"/>
    <property type="match status" value="1"/>
</dbReference>
<comment type="subcellular location">
    <subcellularLocation>
        <location evidence="1">Membrane</location>
    </subcellularLocation>
</comment>
<feature type="domain" description="Bacterial surface antigen (D15)" evidence="5">
    <location>
        <begin position="358"/>
        <end position="656"/>
    </location>
</feature>
<evidence type="ECO:0000259" key="5">
    <source>
        <dbReference type="Pfam" id="PF01103"/>
    </source>
</evidence>
<protein>
    <submittedName>
        <fullName evidence="7">BamA/TamA family outer membrane protein</fullName>
    </submittedName>
</protein>
<dbReference type="Gene3D" id="2.40.160.50">
    <property type="entry name" value="membrane protein fhac: a member of the omp85/tpsb transporter family"/>
    <property type="match status" value="1"/>
</dbReference>
<dbReference type="RefSeq" id="WP_264516278.1">
    <property type="nucleotide sequence ID" value="NZ_JAPDDR010000017.1"/>
</dbReference>
<dbReference type="Pfam" id="PF01103">
    <property type="entry name" value="Omp85"/>
    <property type="match status" value="1"/>
</dbReference>
<evidence type="ECO:0000256" key="2">
    <source>
        <dbReference type="ARBA" id="ARBA00022452"/>
    </source>
</evidence>
<accession>A0ABT3GA15</accession>
<dbReference type="InterPro" id="IPR010827">
    <property type="entry name" value="BamA/TamA_POTRA"/>
</dbReference>
<evidence type="ECO:0000256" key="3">
    <source>
        <dbReference type="ARBA" id="ARBA00022692"/>
    </source>
</evidence>
<dbReference type="Gene3D" id="3.10.20.310">
    <property type="entry name" value="membrane protein fhac"/>
    <property type="match status" value="1"/>
</dbReference>
<organism evidence="7 8">
    <name type="scientific">Luteolibacter rhizosphaerae</name>
    <dbReference type="NCBI Taxonomy" id="2989719"/>
    <lineage>
        <taxon>Bacteria</taxon>
        <taxon>Pseudomonadati</taxon>
        <taxon>Verrucomicrobiota</taxon>
        <taxon>Verrucomicrobiia</taxon>
        <taxon>Verrucomicrobiales</taxon>
        <taxon>Verrucomicrobiaceae</taxon>
        <taxon>Luteolibacter</taxon>
    </lineage>
</organism>
<keyword evidence="8" id="KW-1185">Reference proteome</keyword>
<evidence type="ECO:0000256" key="4">
    <source>
        <dbReference type="ARBA" id="ARBA00023136"/>
    </source>
</evidence>
<dbReference type="Proteomes" id="UP001165653">
    <property type="component" value="Unassembled WGS sequence"/>
</dbReference>
<feature type="domain" description="POTRA" evidence="6">
    <location>
        <begin position="260"/>
        <end position="331"/>
    </location>
</feature>
<keyword evidence="3" id="KW-0812">Transmembrane</keyword>
<evidence type="ECO:0000313" key="8">
    <source>
        <dbReference type="Proteomes" id="UP001165653"/>
    </source>
</evidence>
<evidence type="ECO:0000259" key="6">
    <source>
        <dbReference type="Pfam" id="PF07244"/>
    </source>
</evidence>
<sequence length="656" mass="71988">MCLASSSLASFAADLRVEGLQSIKESEALDLLGDRLEHVKAKPPSPARASDAAFLLETLLKRQGFQTPDVKAEISGNTIRLVVNEGPRLSIGSVNVPGFEEEDQVRLSRLFKLPGQERVLRPGQEPPFRESDVPEGLKLVEADFRSRGYWQAEAKVEKRGVIPGTAEIAFVIRVDPGRLHHLGAPRFDGAPPELLESLRTKAAPHVGKVADTDLLTTLRGEIEGIFRATGYPLETFKMNRILESGVLTPRFIIKFGTRQRLGDIIVKGTVKTKVERITKRFEDLRGEWFNAEVFDKRLKKVLATGAFSSVRVENNTDESGMLDATLQIVEGKARGASAYGGFGSYEGAILGLKYHDRNLMGNLWNFSTGLEVSSRGILGDIRLSDPWLFDTDTYLGLRLFSVTRALEGYEKFETGVSAEFSRDDFGEYIDASIIFGSSIVNISEDGIPRDQLGETVYTHNYVRADVGYDRRDDPVSPTRGYHINALLEAGFIAADENSNYVRFDTNAGGYIPIGKKGQVNLGARMGMLFPSSGAAEFPIDLRLFTGGADTVRSYRFNELGPRTRSNDPLGGETYWVTNAEYVHALFGPIKGVGFVDAGHLIGIGNGFDFESPEIAAGLGIRIDLPVGPIRLEYGHNLTEDLGEPSGTWHFAIGTAF</sequence>
<reference evidence="7" key="1">
    <citation type="submission" date="2022-10" db="EMBL/GenBank/DDBJ databases">
        <title>Luteolibacter sp. GHJ8, whole genome shotgun sequencing project.</title>
        <authorList>
            <person name="Zhao G."/>
            <person name="Shen L."/>
        </authorList>
    </citation>
    <scope>NUCLEOTIDE SEQUENCE</scope>
    <source>
        <strain evidence="7">GHJ8</strain>
    </source>
</reference>
<evidence type="ECO:0000256" key="1">
    <source>
        <dbReference type="ARBA" id="ARBA00004370"/>
    </source>
</evidence>
<dbReference type="InterPro" id="IPR039910">
    <property type="entry name" value="D15-like"/>
</dbReference>